<dbReference type="RefSeq" id="WP_115275610.1">
    <property type="nucleotide sequence ID" value="NZ_UGUY01000002.1"/>
</dbReference>
<dbReference type="EMBL" id="UGUY01000002">
    <property type="protein sequence ID" value="SUF08892.1"/>
    <property type="molecule type" value="Genomic_DNA"/>
</dbReference>
<evidence type="ECO:0000313" key="2">
    <source>
        <dbReference type="Proteomes" id="UP000254602"/>
    </source>
</evidence>
<evidence type="ECO:0000313" key="1">
    <source>
        <dbReference type="EMBL" id="SUF08892.1"/>
    </source>
</evidence>
<dbReference type="AlphaFoldDB" id="A0A379PPE1"/>
<proteinExistence type="predicted"/>
<organism evidence="1 2">
    <name type="scientific">Pseudomonas putida</name>
    <name type="common">Arthrobacter siderocapsulatus</name>
    <dbReference type="NCBI Taxonomy" id="303"/>
    <lineage>
        <taxon>Bacteria</taxon>
        <taxon>Pseudomonadati</taxon>
        <taxon>Pseudomonadota</taxon>
        <taxon>Gammaproteobacteria</taxon>
        <taxon>Pseudomonadales</taxon>
        <taxon>Pseudomonadaceae</taxon>
        <taxon>Pseudomonas</taxon>
    </lineage>
</organism>
<name>A0A379PPE1_PSEPU</name>
<gene>
    <name evidence="1" type="ORF">NCTC7914_04921</name>
</gene>
<accession>A0A379PPE1</accession>
<protein>
    <submittedName>
        <fullName evidence="1">Uncharacterized protein</fullName>
    </submittedName>
</protein>
<reference evidence="1 2" key="1">
    <citation type="submission" date="2018-06" db="EMBL/GenBank/DDBJ databases">
        <authorList>
            <consortium name="Pathogen Informatics"/>
            <person name="Doyle S."/>
        </authorList>
    </citation>
    <scope>NUCLEOTIDE SEQUENCE [LARGE SCALE GENOMIC DNA]</scope>
    <source>
        <strain evidence="1 2">NCTC7914</strain>
    </source>
</reference>
<sequence>MADGIPDSAQPPTRGDTLNTVLVDPLTLVVGVLSRQIVNASWVDYARRNSRRVSEQVQYDRMVEGAIWRVGTLSLGAPCVTYNEQHITITNTIIKDSQFALRAVLGRVGRRVHEMLETLPASRTAFTVKVPLANGYLRYKLLEGSFLRLQWSGEALFEHTDGDFSWAALTEHYKETARVNLYGVLPPISPLLHDVKGSFKLREASLDLTLSSGSSELALGGTNSLSAPETAGDAGVLSFLSVLFPEVLLGLPPVDNAWLAGFCTPPGSLRFTAGQLIPELLLYWAMYDANSVADQYRHQAHVEQPLAITPRLRLVGVSDEKQALTLAPAAANVQWAFEGAASGRLMSERDEMFYYPASAPTPAFALDSNNKTKREVALQSGPRTLISADVIKATAGSETAISTFVTLHTIESHYLKAELVNNKVRLLLFYDSWEGEVEVRAADTRWTVISGNGTVSATGVFTPHPTAPSPFTVLLAEDTQDQARFHYWASIVIPVPTLTAARFVELTNG</sequence>
<dbReference type="Proteomes" id="UP000254602">
    <property type="component" value="Unassembled WGS sequence"/>
</dbReference>